<comment type="caution">
    <text evidence="1">The sequence shown here is derived from an EMBL/GenBank/DDBJ whole genome shotgun (WGS) entry which is preliminary data.</text>
</comment>
<keyword evidence="2" id="KW-1185">Reference proteome</keyword>
<accession>A0A8S3UKG5</accession>
<sequence length="241" mass="27517">MLPDEAGLRLLKSVKVGRHKGSLPPAEERHHMIESIPGKLGVHTKDEDKGQSKYGILQMQWTTAIPAPVSQKYGRSERTDTTEMTDFPHLPGGIYTINEMNIFSIIFRTDTTEMTDFPHLPGGIYTPDYKWDYPIPPPPAKESRISIPYIKKEHERYCKYYTLVKKKMQNYTSIFEECGNSAKFINKTRGSHTMKSSLPRVEVKKAIPEKLKLPKELTHLSRVSSVLFPPITLNQLMSARS</sequence>
<proteinExistence type="predicted"/>
<protein>
    <submittedName>
        <fullName evidence="1">Uncharacterized protein</fullName>
    </submittedName>
</protein>
<evidence type="ECO:0000313" key="2">
    <source>
        <dbReference type="Proteomes" id="UP000683360"/>
    </source>
</evidence>
<reference evidence="1" key="1">
    <citation type="submission" date="2021-03" db="EMBL/GenBank/DDBJ databases">
        <authorList>
            <person name="Bekaert M."/>
        </authorList>
    </citation>
    <scope>NUCLEOTIDE SEQUENCE</scope>
</reference>
<evidence type="ECO:0000313" key="1">
    <source>
        <dbReference type="EMBL" id="CAG2242910.1"/>
    </source>
</evidence>
<name>A0A8S3UKG5_MYTED</name>
<dbReference type="EMBL" id="CAJPWZ010002687">
    <property type="protein sequence ID" value="CAG2242910.1"/>
    <property type="molecule type" value="Genomic_DNA"/>
</dbReference>
<dbReference type="OrthoDB" id="6148979at2759"/>
<dbReference type="Proteomes" id="UP000683360">
    <property type="component" value="Unassembled WGS sequence"/>
</dbReference>
<organism evidence="1 2">
    <name type="scientific">Mytilus edulis</name>
    <name type="common">Blue mussel</name>
    <dbReference type="NCBI Taxonomy" id="6550"/>
    <lineage>
        <taxon>Eukaryota</taxon>
        <taxon>Metazoa</taxon>
        <taxon>Spiralia</taxon>
        <taxon>Lophotrochozoa</taxon>
        <taxon>Mollusca</taxon>
        <taxon>Bivalvia</taxon>
        <taxon>Autobranchia</taxon>
        <taxon>Pteriomorphia</taxon>
        <taxon>Mytilida</taxon>
        <taxon>Mytiloidea</taxon>
        <taxon>Mytilidae</taxon>
        <taxon>Mytilinae</taxon>
        <taxon>Mytilus</taxon>
    </lineage>
</organism>
<gene>
    <name evidence="1" type="ORF">MEDL_55037</name>
</gene>
<dbReference type="AlphaFoldDB" id="A0A8S3UKG5"/>